<name>A0A087V0U8_STEMI</name>
<dbReference type="Gene3D" id="3.40.50.1820">
    <property type="entry name" value="alpha/beta hydrolase"/>
    <property type="match status" value="1"/>
</dbReference>
<dbReference type="EMBL" id="KL815286">
    <property type="protein sequence ID" value="KFM83237.1"/>
    <property type="molecule type" value="Genomic_DNA"/>
</dbReference>
<proteinExistence type="predicted"/>
<keyword evidence="2" id="KW-1185">Reference proteome</keyword>
<feature type="non-terminal residue" evidence="1">
    <location>
        <position position="47"/>
    </location>
</feature>
<dbReference type="AlphaFoldDB" id="A0A087V0U8"/>
<evidence type="ECO:0000313" key="1">
    <source>
        <dbReference type="EMBL" id="KFM83237.1"/>
    </source>
</evidence>
<gene>
    <name evidence="1" type="ORF">X975_25266</name>
</gene>
<accession>A0A087V0U8</accession>
<dbReference type="OrthoDB" id="6421035at2759"/>
<reference evidence="1 2" key="1">
    <citation type="submission" date="2013-11" db="EMBL/GenBank/DDBJ databases">
        <title>Genome sequencing of Stegodyphus mimosarum.</title>
        <authorList>
            <person name="Bechsgaard J."/>
        </authorList>
    </citation>
    <scope>NUCLEOTIDE SEQUENCE [LARGE SCALE GENOMIC DNA]</scope>
</reference>
<dbReference type="InterPro" id="IPR029058">
    <property type="entry name" value="AB_hydrolase_fold"/>
</dbReference>
<sequence>MLDYKKPETILNSNINPALPLKFITHGFGGKNNLTWVWAMKNAFLKK</sequence>
<protein>
    <submittedName>
        <fullName evidence="1">Uncharacterized protein</fullName>
    </submittedName>
</protein>
<evidence type="ECO:0000313" key="2">
    <source>
        <dbReference type="Proteomes" id="UP000054359"/>
    </source>
</evidence>
<organism evidence="1 2">
    <name type="scientific">Stegodyphus mimosarum</name>
    <name type="common">African social velvet spider</name>
    <dbReference type="NCBI Taxonomy" id="407821"/>
    <lineage>
        <taxon>Eukaryota</taxon>
        <taxon>Metazoa</taxon>
        <taxon>Ecdysozoa</taxon>
        <taxon>Arthropoda</taxon>
        <taxon>Chelicerata</taxon>
        <taxon>Arachnida</taxon>
        <taxon>Araneae</taxon>
        <taxon>Araneomorphae</taxon>
        <taxon>Entelegynae</taxon>
        <taxon>Eresoidea</taxon>
        <taxon>Eresidae</taxon>
        <taxon>Stegodyphus</taxon>
    </lineage>
</organism>
<dbReference type="Proteomes" id="UP000054359">
    <property type="component" value="Unassembled WGS sequence"/>
</dbReference>